<dbReference type="InterPro" id="IPR029066">
    <property type="entry name" value="PLP-binding_barrel"/>
</dbReference>
<dbReference type="RefSeq" id="WP_169603007.1">
    <property type="nucleotide sequence ID" value="NZ_CP046565.1"/>
</dbReference>
<evidence type="ECO:0000259" key="15">
    <source>
        <dbReference type="Pfam" id="PF02784"/>
    </source>
</evidence>
<name>A0A858Q7D6_9GAMM</name>
<organism evidence="18 19">
    <name type="scientific">Methylococcus geothermalis</name>
    <dbReference type="NCBI Taxonomy" id="2681310"/>
    <lineage>
        <taxon>Bacteria</taxon>
        <taxon>Pseudomonadati</taxon>
        <taxon>Pseudomonadota</taxon>
        <taxon>Gammaproteobacteria</taxon>
        <taxon>Methylococcales</taxon>
        <taxon>Methylococcaceae</taxon>
        <taxon>Methylococcus</taxon>
    </lineage>
</organism>
<accession>A0A858Q7D6</accession>
<keyword evidence="7 12" id="KW-0460">Magnesium</keyword>
<keyword evidence="11 12" id="KW-0456">Lyase</keyword>
<proteinExistence type="inferred from homology"/>
<feature type="binding site" evidence="12">
    <location>
        <begin position="280"/>
        <end position="290"/>
    </location>
    <ligand>
        <name>substrate</name>
    </ligand>
</feature>
<dbReference type="EMBL" id="CP046565">
    <property type="protein sequence ID" value="QJD29723.1"/>
    <property type="molecule type" value="Genomic_DNA"/>
</dbReference>
<dbReference type="GO" id="GO:0008295">
    <property type="term" value="P:spermidine biosynthetic process"/>
    <property type="evidence" value="ECO:0007669"/>
    <property type="project" value="UniProtKB-UniRule"/>
</dbReference>
<dbReference type="PANTHER" id="PTHR43295:SF9">
    <property type="entry name" value="BIOSYNTHETIC ARGININE DECARBOXYLASE"/>
    <property type="match status" value="1"/>
</dbReference>
<dbReference type="Pfam" id="PF17810">
    <property type="entry name" value="Arg_decarb_HB"/>
    <property type="match status" value="1"/>
</dbReference>
<dbReference type="GO" id="GO:0046872">
    <property type="term" value="F:metal ion binding"/>
    <property type="evidence" value="ECO:0007669"/>
    <property type="project" value="UniProtKB-KW"/>
</dbReference>
<feature type="domain" description="Orn/DAP/Arg decarboxylase 2 N-terminal" evidence="15">
    <location>
        <begin position="87"/>
        <end position="340"/>
    </location>
</feature>
<dbReference type="KEGG" id="metu:GNH96_06910"/>
<dbReference type="HAMAP" id="MF_01417">
    <property type="entry name" value="SpeA"/>
    <property type="match status" value="1"/>
</dbReference>
<gene>
    <name evidence="12 18" type="primary">speA</name>
    <name evidence="18" type="ORF">GNH96_06910</name>
</gene>
<evidence type="ECO:0000256" key="14">
    <source>
        <dbReference type="PIRSR" id="PIRSR600183-50"/>
    </source>
</evidence>
<dbReference type="GO" id="GO:0006527">
    <property type="term" value="P:L-arginine catabolic process"/>
    <property type="evidence" value="ECO:0007669"/>
    <property type="project" value="InterPro"/>
</dbReference>
<evidence type="ECO:0000256" key="7">
    <source>
        <dbReference type="ARBA" id="ARBA00022842"/>
    </source>
</evidence>
<feature type="active site" description="Proton donor" evidence="14">
    <location>
        <position position="496"/>
    </location>
</feature>
<dbReference type="InterPro" id="IPR040634">
    <property type="entry name" value="Arg_decarb_HB"/>
</dbReference>
<dbReference type="PRINTS" id="PR01179">
    <property type="entry name" value="ODADCRBXLASE"/>
</dbReference>
<evidence type="ECO:0000313" key="18">
    <source>
        <dbReference type="EMBL" id="QJD29723.1"/>
    </source>
</evidence>
<evidence type="ECO:0000259" key="17">
    <source>
        <dbReference type="Pfam" id="PF17944"/>
    </source>
</evidence>
<dbReference type="EC" id="4.1.1.19" evidence="12"/>
<feature type="domain" description="Arginine decarboxylase C-terminal helical" evidence="17">
    <location>
        <begin position="575"/>
        <end position="623"/>
    </location>
</feature>
<dbReference type="NCBIfam" id="NF003763">
    <property type="entry name" value="PRK05354.1"/>
    <property type="match status" value="1"/>
</dbReference>
<dbReference type="GO" id="GO:0033388">
    <property type="term" value="P:putrescine biosynthetic process from arginine"/>
    <property type="evidence" value="ECO:0007669"/>
    <property type="project" value="TreeGrafter"/>
</dbReference>
<comment type="cofactor">
    <cofactor evidence="2 12">
        <name>Mg(2+)</name>
        <dbReference type="ChEBI" id="CHEBI:18420"/>
    </cofactor>
</comment>
<evidence type="ECO:0000256" key="10">
    <source>
        <dbReference type="ARBA" id="ARBA00023115"/>
    </source>
</evidence>
<dbReference type="GO" id="GO:0008792">
    <property type="term" value="F:arginine decarboxylase activity"/>
    <property type="evidence" value="ECO:0007669"/>
    <property type="project" value="UniProtKB-UniRule"/>
</dbReference>
<dbReference type="PROSITE" id="PS00878">
    <property type="entry name" value="ODR_DC_2_1"/>
    <property type="match status" value="1"/>
</dbReference>
<dbReference type="SUPFAM" id="SSF50621">
    <property type="entry name" value="Alanine racemase C-terminal domain-like"/>
    <property type="match status" value="1"/>
</dbReference>
<dbReference type="CDD" id="cd06830">
    <property type="entry name" value="PLPDE_III_ADC"/>
    <property type="match status" value="1"/>
</dbReference>
<comment type="similarity">
    <text evidence="4 12">Belongs to the Orn/Lys/Arg decarboxylase class-II family. SpeA subfamily.</text>
</comment>
<evidence type="ECO:0000256" key="12">
    <source>
        <dbReference type="HAMAP-Rule" id="MF_01417"/>
    </source>
</evidence>
<dbReference type="Pfam" id="PF02784">
    <property type="entry name" value="Orn_Arg_deC_N"/>
    <property type="match status" value="1"/>
</dbReference>
<feature type="modified residue" description="N6-(pyridoxal phosphate)lysine" evidence="12 13">
    <location>
        <position position="103"/>
    </location>
</feature>
<keyword evidence="19" id="KW-1185">Reference proteome</keyword>
<sequence>MTKVNWTLSEARDTYGIEHWSEGYFDIAPEGDVVVCPRRGEIDGSVSLAAIARSVRAEGLSLPVLMRFTQILHDRVRLLTSAFGKARAAYEYTANYTPVYPIKVNQQRSVIENILRAGGVGLEAGSKSELLAILALAESGTIVCNGYKDRAYIRLALIGSRLGLRVFIVIEKLSELELVLSESQALGIAPQLGVRVRLSSISTGKWQNSGGEKSKFGLHAGEILKFLKRLEGVGGLGWVRLMHFHMGSQVANINDVKTALREAGRYYAELRRLGAPVDHVDVGGGLGIDYEGTHSVSDCSINYSVEEYAHSIVRAFAELCAEQGLPPPNLITEAGRAMSAHHAVLVTNVVDIETATYDASPVSASVAQPLKDLEDLLRRVDSESVLGLYHDAEFDLSEARTMYVQGKICLDQLAEAERLHATLCHEVQQRLDIRLRAHRAVLDELNERLADKLFCNFSVFQSIPDAWAIDQIFPVMPLQRLDEEPTRRAVVQDMTCDSDGRINAYIDRQSIENTLRMHEPVPGEPYLIGIFLVGAYQEILGDMHNLFGDTHSVNVELDGSGGYTFSHTRRGDGADDLLRYVHIDPDELERAYRKKLIEADIPLHQRKQYESELIAGLSNYTYLEE</sequence>
<dbReference type="InterPro" id="IPR022653">
    <property type="entry name" value="De-COase2_pyr-phos_BS"/>
</dbReference>
<dbReference type="Gene3D" id="1.10.287.3440">
    <property type="match status" value="1"/>
</dbReference>
<evidence type="ECO:0000259" key="16">
    <source>
        <dbReference type="Pfam" id="PF17810"/>
    </source>
</evidence>
<dbReference type="Pfam" id="PF17944">
    <property type="entry name" value="Arg_decarbox_C"/>
    <property type="match status" value="1"/>
</dbReference>
<dbReference type="InterPro" id="IPR009006">
    <property type="entry name" value="Ala_racemase/Decarboxylase_C"/>
</dbReference>
<evidence type="ECO:0000256" key="3">
    <source>
        <dbReference type="ARBA" id="ARBA00002257"/>
    </source>
</evidence>
<keyword evidence="8 12" id="KW-0663">Pyridoxal phosphate</keyword>
<evidence type="ECO:0000256" key="8">
    <source>
        <dbReference type="ARBA" id="ARBA00022898"/>
    </source>
</evidence>
<keyword evidence="9 12" id="KW-0745">Spermidine biosynthesis</keyword>
<dbReference type="SUPFAM" id="SSF51419">
    <property type="entry name" value="PLP-binding barrel"/>
    <property type="match status" value="1"/>
</dbReference>
<dbReference type="Proteomes" id="UP000503004">
    <property type="component" value="Chromosome"/>
</dbReference>
<comment type="pathway">
    <text evidence="12">Amine and polyamine biosynthesis; agmatine biosynthesis; agmatine from L-arginine: step 1/1.</text>
</comment>
<protein>
    <recommendedName>
        <fullName evidence="12">Biosynthetic arginine decarboxylase</fullName>
        <shortName evidence="12">ADC</shortName>
        <ecNumber evidence="12">4.1.1.19</ecNumber>
    </recommendedName>
</protein>
<evidence type="ECO:0000256" key="6">
    <source>
        <dbReference type="ARBA" id="ARBA00022793"/>
    </source>
</evidence>
<feature type="domain" description="Arginine decarboxylase helical bundle" evidence="16">
    <location>
        <begin position="367"/>
        <end position="446"/>
    </location>
</feature>
<evidence type="ECO:0000256" key="4">
    <source>
        <dbReference type="ARBA" id="ARBA00008357"/>
    </source>
</evidence>
<dbReference type="InterPro" id="IPR022644">
    <property type="entry name" value="De-COase2_N"/>
</dbReference>
<evidence type="ECO:0000313" key="19">
    <source>
        <dbReference type="Proteomes" id="UP000503004"/>
    </source>
</evidence>
<keyword evidence="5 12" id="KW-0479">Metal-binding</keyword>
<comment type="catalytic activity">
    <reaction evidence="12">
        <text>L-arginine + H(+) = agmatine + CO2</text>
        <dbReference type="Rhea" id="RHEA:17641"/>
        <dbReference type="ChEBI" id="CHEBI:15378"/>
        <dbReference type="ChEBI" id="CHEBI:16526"/>
        <dbReference type="ChEBI" id="CHEBI:32682"/>
        <dbReference type="ChEBI" id="CHEBI:58145"/>
        <dbReference type="EC" id="4.1.1.19"/>
    </reaction>
</comment>
<dbReference type="Gene3D" id="1.20.58.930">
    <property type="match status" value="1"/>
</dbReference>
<evidence type="ECO:0000256" key="13">
    <source>
        <dbReference type="PIRSR" id="PIRSR001336-50"/>
    </source>
</evidence>
<dbReference type="InterPro" id="IPR000183">
    <property type="entry name" value="Orn/DAP/Arg_de-COase"/>
</dbReference>
<dbReference type="Gene3D" id="2.40.37.10">
    <property type="entry name" value="Lyase, Ornithine Decarboxylase, Chain A, domain 1"/>
    <property type="match status" value="1"/>
</dbReference>
<evidence type="ECO:0000256" key="11">
    <source>
        <dbReference type="ARBA" id="ARBA00023239"/>
    </source>
</evidence>
<dbReference type="InterPro" id="IPR041128">
    <property type="entry name" value="Arg_decarbox_C"/>
</dbReference>
<reference evidence="19" key="1">
    <citation type="submission" date="2019-12" db="EMBL/GenBank/DDBJ databases">
        <authorList>
            <person name="Awala S.I."/>
            <person name="Rhee S.K."/>
        </authorList>
    </citation>
    <scope>NUCLEOTIDE SEQUENCE [LARGE SCALE GENOMIC DNA]</scope>
    <source>
        <strain evidence="19">IM1</strain>
    </source>
</reference>
<dbReference type="UniPathway" id="UPA00186">
    <property type="reaction ID" value="UER00284"/>
</dbReference>
<evidence type="ECO:0000256" key="1">
    <source>
        <dbReference type="ARBA" id="ARBA00001933"/>
    </source>
</evidence>
<dbReference type="NCBIfam" id="TIGR01273">
    <property type="entry name" value="speA"/>
    <property type="match status" value="1"/>
</dbReference>
<comment type="cofactor">
    <cofactor evidence="1 12 13">
        <name>pyridoxal 5'-phosphate</name>
        <dbReference type="ChEBI" id="CHEBI:597326"/>
    </cofactor>
</comment>
<evidence type="ECO:0000256" key="5">
    <source>
        <dbReference type="ARBA" id="ARBA00022723"/>
    </source>
</evidence>
<dbReference type="Gene3D" id="3.20.20.10">
    <property type="entry name" value="Alanine racemase"/>
    <property type="match status" value="1"/>
</dbReference>
<dbReference type="PIRSF" id="PIRSF001336">
    <property type="entry name" value="Arg_decrbxlase"/>
    <property type="match status" value="1"/>
</dbReference>
<dbReference type="AlphaFoldDB" id="A0A858Q7D6"/>
<evidence type="ECO:0000256" key="2">
    <source>
        <dbReference type="ARBA" id="ARBA00001946"/>
    </source>
</evidence>
<keyword evidence="6 12" id="KW-0210">Decarboxylase</keyword>
<keyword evidence="10 12" id="KW-0620">Polyamine biosynthesis</keyword>
<dbReference type="InterPro" id="IPR002985">
    <property type="entry name" value="Arg_decrbxlase"/>
</dbReference>
<dbReference type="PANTHER" id="PTHR43295">
    <property type="entry name" value="ARGININE DECARBOXYLASE"/>
    <property type="match status" value="1"/>
</dbReference>
<dbReference type="PRINTS" id="PR01180">
    <property type="entry name" value="ARGDCRBXLASE"/>
</dbReference>
<dbReference type="PROSITE" id="PS00879">
    <property type="entry name" value="ODR_DC_2_2"/>
    <property type="match status" value="1"/>
</dbReference>
<evidence type="ECO:0000256" key="9">
    <source>
        <dbReference type="ARBA" id="ARBA00023066"/>
    </source>
</evidence>
<comment type="function">
    <text evidence="3 12">Catalyzes the biosynthesis of agmatine from arginine.</text>
</comment>
<dbReference type="InterPro" id="IPR022657">
    <property type="entry name" value="De-COase2_CS"/>
</dbReference>